<protein>
    <submittedName>
        <fullName evidence="1">Uncharacterized protein</fullName>
    </submittedName>
</protein>
<accession>A0AC61R8P0</accession>
<evidence type="ECO:0000313" key="1">
    <source>
        <dbReference type="EMBL" id="TGY66613.1"/>
    </source>
</evidence>
<dbReference type="EMBL" id="SRYG01000005">
    <property type="protein sequence ID" value="TGY66613.1"/>
    <property type="molecule type" value="Genomic_DNA"/>
</dbReference>
<keyword evidence="2" id="KW-1185">Reference proteome</keyword>
<gene>
    <name evidence="1" type="ORF">E5336_03535</name>
</gene>
<name>A0AC61R8P0_9FIRM</name>
<proteinExistence type="predicted"/>
<dbReference type="Proteomes" id="UP000308836">
    <property type="component" value="Unassembled WGS sequence"/>
</dbReference>
<reference evidence="1" key="1">
    <citation type="submission" date="2019-04" db="EMBL/GenBank/DDBJ databases">
        <title>Microbes associate with the intestines of laboratory mice.</title>
        <authorList>
            <person name="Navarre W."/>
            <person name="Wong E."/>
            <person name="Huang K."/>
            <person name="Tropini C."/>
            <person name="Ng K."/>
            <person name="Yu B."/>
        </authorList>
    </citation>
    <scope>NUCLEOTIDE SEQUENCE</scope>
    <source>
        <strain evidence="1">NM09_H32</strain>
    </source>
</reference>
<organism evidence="1 2">
    <name type="scientific">Dubosiella muris</name>
    <dbReference type="NCBI Taxonomy" id="3038133"/>
    <lineage>
        <taxon>Bacteria</taxon>
        <taxon>Bacillati</taxon>
        <taxon>Bacillota</taxon>
        <taxon>Erysipelotrichia</taxon>
        <taxon>Erysipelotrichales</taxon>
        <taxon>Erysipelotrichaceae</taxon>
        <taxon>Dubosiella</taxon>
    </lineage>
</organism>
<sequence>MNNNGNKNWVWGAFFIVCAILVILNGFGIFHLAGFLWKVAVSIFFVLLFMESRRKKDRSGMIIAGVVLFLIWKNTLGFWFLSFGTIAFATVLVLIGVHFFSKPGVPSASADTSDVYFNDAENEIIEVKSAFNSSSHYLRGNAIEKVYLTPSFCAMSVYLDQVGFKDENLEVIVDAGFCDLKIFIPKNWVVHNELHAMFGSIQEEGVPLPEGTQYVYLKGDANFSTVHIIRI</sequence>
<comment type="caution">
    <text evidence="1">The sequence shown here is derived from an EMBL/GenBank/DDBJ whole genome shotgun (WGS) entry which is preliminary data.</text>
</comment>
<evidence type="ECO:0000313" key="2">
    <source>
        <dbReference type="Proteomes" id="UP000308836"/>
    </source>
</evidence>